<dbReference type="Proteomes" id="UP001222325">
    <property type="component" value="Unassembled WGS sequence"/>
</dbReference>
<evidence type="ECO:0000313" key="2">
    <source>
        <dbReference type="Proteomes" id="UP001222325"/>
    </source>
</evidence>
<accession>A0AAD6XLH2</accession>
<keyword evidence="2" id="KW-1185">Reference proteome</keyword>
<gene>
    <name evidence="1" type="ORF">B0H15DRAFT_497534</name>
</gene>
<reference evidence="1" key="1">
    <citation type="submission" date="2023-03" db="EMBL/GenBank/DDBJ databases">
        <title>Massive genome expansion in bonnet fungi (Mycena s.s.) driven by repeated elements and novel gene families across ecological guilds.</title>
        <authorList>
            <consortium name="Lawrence Berkeley National Laboratory"/>
            <person name="Harder C.B."/>
            <person name="Miyauchi S."/>
            <person name="Viragh M."/>
            <person name="Kuo A."/>
            <person name="Thoen E."/>
            <person name="Andreopoulos B."/>
            <person name="Lu D."/>
            <person name="Skrede I."/>
            <person name="Drula E."/>
            <person name="Henrissat B."/>
            <person name="Morin E."/>
            <person name="Kohler A."/>
            <person name="Barry K."/>
            <person name="LaButti K."/>
            <person name="Morin E."/>
            <person name="Salamov A."/>
            <person name="Lipzen A."/>
            <person name="Mereny Z."/>
            <person name="Hegedus B."/>
            <person name="Baldrian P."/>
            <person name="Stursova M."/>
            <person name="Weitz H."/>
            <person name="Taylor A."/>
            <person name="Grigoriev I.V."/>
            <person name="Nagy L.G."/>
            <person name="Martin F."/>
            <person name="Kauserud H."/>
        </authorList>
    </citation>
    <scope>NUCLEOTIDE SEQUENCE</scope>
    <source>
        <strain evidence="1">CBHHK173m</strain>
    </source>
</reference>
<dbReference type="AlphaFoldDB" id="A0AAD6XLH2"/>
<dbReference type="EMBL" id="JARJCN010000059">
    <property type="protein sequence ID" value="KAJ7079550.1"/>
    <property type="molecule type" value="Genomic_DNA"/>
</dbReference>
<name>A0AAD6XLH2_9AGAR</name>
<proteinExistence type="predicted"/>
<sequence length="262" mass="29145">MFKPKRIAWRRYSRCSTTKSMGPTQSHLSSVVIRLNGIYFLFFTSSSDIIWESSRKARKVILSRRELTSAIDSVTNIFESVHFRITNLETSHLQQAHDPYAEISRFGFGMYTRTRWGPPTSFGDLHGLCSETSDDEVPEIETAKSCKDRDSEEVDCVNPFKTTATLTPEQQATGRCWTGHLQDRTGNITSYGMIEVLLDSSWSGNGSYSAGTLTVSGTQGPESVISLSLSGLPDDPTASRFDITFQGRIQNTADDHSTIFGD</sequence>
<organism evidence="1 2">
    <name type="scientific">Mycena belliarum</name>
    <dbReference type="NCBI Taxonomy" id="1033014"/>
    <lineage>
        <taxon>Eukaryota</taxon>
        <taxon>Fungi</taxon>
        <taxon>Dikarya</taxon>
        <taxon>Basidiomycota</taxon>
        <taxon>Agaricomycotina</taxon>
        <taxon>Agaricomycetes</taxon>
        <taxon>Agaricomycetidae</taxon>
        <taxon>Agaricales</taxon>
        <taxon>Marasmiineae</taxon>
        <taxon>Mycenaceae</taxon>
        <taxon>Mycena</taxon>
    </lineage>
</organism>
<comment type="caution">
    <text evidence="1">The sequence shown here is derived from an EMBL/GenBank/DDBJ whole genome shotgun (WGS) entry which is preliminary data.</text>
</comment>
<evidence type="ECO:0000313" key="1">
    <source>
        <dbReference type="EMBL" id="KAJ7079550.1"/>
    </source>
</evidence>
<protein>
    <submittedName>
        <fullName evidence="1">Uncharacterized protein</fullName>
    </submittedName>
</protein>